<evidence type="ECO:0000313" key="1">
    <source>
        <dbReference type="EMBL" id="GAA6198763.1"/>
    </source>
</evidence>
<dbReference type="EMBL" id="BAABWU010000043">
    <property type="protein sequence ID" value="GAA6198763.1"/>
    <property type="molecule type" value="Genomic_DNA"/>
</dbReference>
<gene>
    <name evidence="1" type="ORF">NBRC116598_42110</name>
</gene>
<name>A0ABQ0ASB1_9RHOB</name>
<comment type="caution">
    <text evidence="1">The sequence shown here is derived from an EMBL/GenBank/DDBJ whole genome shotgun (WGS) entry which is preliminary data.</text>
</comment>
<accession>A0ABQ0ASB1</accession>
<proteinExistence type="predicted"/>
<protein>
    <submittedName>
        <fullName evidence="1">Uncharacterized protein</fullName>
    </submittedName>
</protein>
<dbReference type="Proteomes" id="UP001441944">
    <property type="component" value="Unassembled WGS sequence"/>
</dbReference>
<keyword evidence="2" id="KW-1185">Reference proteome</keyword>
<organism evidence="1 2">
    <name type="scientific">Pseudophaeobacter arcticus</name>
    <dbReference type="NCBI Taxonomy" id="385492"/>
    <lineage>
        <taxon>Bacteria</taxon>
        <taxon>Pseudomonadati</taxon>
        <taxon>Pseudomonadota</taxon>
        <taxon>Alphaproteobacteria</taxon>
        <taxon>Rhodobacterales</taxon>
        <taxon>Paracoccaceae</taxon>
        <taxon>Pseudophaeobacter</taxon>
    </lineage>
</organism>
<reference evidence="1 2" key="1">
    <citation type="submission" date="2024-04" db="EMBL/GenBank/DDBJ databases">
        <title>Draft genome sequence of Pseudophaeobacter arcticus NBRC 116598.</title>
        <authorList>
            <person name="Miyakawa T."/>
            <person name="Kusuya Y."/>
            <person name="Miura T."/>
        </authorList>
    </citation>
    <scope>NUCLEOTIDE SEQUENCE [LARGE SCALE GENOMIC DNA]</scope>
    <source>
        <strain evidence="1 2">SU-CL00105</strain>
    </source>
</reference>
<sequence length="196" mass="22056">MEAKEQSEGEKRVEAVLIAPLEALGLARPTTATLAKFEGQKNELRQKLAYMTERGLIELREWVEAHPAGKDADRFPIPLKILKKAREIETPETGPSPFILKVFATHHLVPEALAKGWAPELLRQVTAERGIWPGDWTCSRLRTAGIDHARRLEDIELRMSRGEQIPPDEVAFRDRRLAALRRCQDIADQARAGQAA</sequence>
<dbReference type="RefSeq" id="WP_353402787.1">
    <property type="nucleotide sequence ID" value="NZ_BAABWU010000043.1"/>
</dbReference>
<evidence type="ECO:0000313" key="2">
    <source>
        <dbReference type="Proteomes" id="UP001441944"/>
    </source>
</evidence>